<keyword evidence="4" id="KW-1185">Reference proteome</keyword>
<dbReference type="CDD" id="cd07814">
    <property type="entry name" value="SRPBCC_CalC_Aha1-like"/>
    <property type="match status" value="1"/>
</dbReference>
<protein>
    <submittedName>
        <fullName evidence="3">Uncharacterized protein YndB with AHSA1/START domain</fullName>
    </submittedName>
</protein>
<dbReference type="Gene3D" id="3.30.530.20">
    <property type="match status" value="1"/>
</dbReference>
<reference evidence="3 4" key="1">
    <citation type="submission" date="2019-03" db="EMBL/GenBank/DDBJ databases">
        <title>Genomic Encyclopedia of Archaeal and Bacterial Type Strains, Phase II (KMG-II): from individual species to whole genera.</title>
        <authorList>
            <person name="Goeker M."/>
        </authorList>
    </citation>
    <scope>NUCLEOTIDE SEQUENCE [LARGE SCALE GENOMIC DNA]</scope>
    <source>
        <strain evidence="3 4">DSM 19035</strain>
    </source>
</reference>
<dbReference type="Pfam" id="PF08327">
    <property type="entry name" value="AHSA1"/>
    <property type="match status" value="1"/>
</dbReference>
<dbReference type="SUPFAM" id="SSF55961">
    <property type="entry name" value="Bet v1-like"/>
    <property type="match status" value="1"/>
</dbReference>
<dbReference type="OrthoDB" id="2355173at2"/>
<accession>A0A4R6T2G0</accession>
<name>A0A4R6T2G0_9SPHI</name>
<dbReference type="EMBL" id="SNYC01000003">
    <property type="protein sequence ID" value="TDQ11730.1"/>
    <property type="molecule type" value="Genomic_DNA"/>
</dbReference>
<comment type="similarity">
    <text evidence="1">Belongs to the AHA1 family.</text>
</comment>
<feature type="domain" description="Activator of Hsp90 ATPase homologue 1/2-like C-terminal" evidence="2">
    <location>
        <begin position="12"/>
        <end position="136"/>
    </location>
</feature>
<dbReference type="AlphaFoldDB" id="A0A4R6T2G0"/>
<dbReference type="InterPro" id="IPR023393">
    <property type="entry name" value="START-like_dom_sf"/>
</dbReference>
<evidence type="ECO:0000313" key="3">
    <source>
        <dbReference type="EMBL" id="TDQ11730.1"/>
    </source>
</evidence>
<dbReference type="InterPro" id="IPR013538">
    <property type="entry name" value="ASHA1/2-like_C"/>
</dbReference>
<gene>
    <name evidence="3" type="ORF">ATK78_0858</name>
</gene>
<evidence type="ECO:0000259" key="2">
    <source>
        <dbReference type="Pfam" id="PF08327"/>
    </source>
</evidence>
<organism evidence="3 4">
    <name type="scientific">Pedobacter metabolipauper</name>
    <dbReference type="NCBI Taxonomy" id="425513"/>
    <lineage>
        <taxon>Bacteria</taxon>
        <taxon>Pseudomonadati</taxon>
        <taxon>Bacteroidota</taxon>
        <taxon>Sphingobacteriia</taxon>
        <taxon>Sphingobacteriales</taxon>
        <taxon>Sphingobacteriaceae</taxon>
        <taxon>Pedobacter</taxon>
    </lineage>
</organism>
<evidence type="ECO:0000313" key="4">
    <source>
        <dbReference type="Proteomes" id="UP000295620"/>
    </source>
</evidence>
<proteinExistence type="inferred from homology"/>
<dbReference type="Proteomes" id="UP000295620">
    <property type="component" value="Unassembled WGS sequence"/>
</dbReference>
<evidence type="ECO:0000256" key="1">
    <source>
        <dbReference type="ARBA" id="ARBA00006817"/>
    </source>
</evidence>
<dbReference type="RefSeq" id="WP_133574779.1">
    <property type="nucleotide sequence ID" value="NZ_SNYC01000003.1"/>
</dbReference>
<sequence>METPFEFEQVYDAPIQKVWQALTNENEMSAWYFPQLVKFKPVVGFEFVFSNDGSPYQKEWRVTKVEDGRVLAHSWIYKGYPGSSEVTFELFKEEDRTRLKLTHTGLASFPGDPHFARIRFEGGWRQILGSNLKNHLTKHSQ</sequence>
<comment type="caution">
    <text evidence="3">The sequence shown here is derived from an EMBL/GenBank/DDBJ whole genome shotgun (WGS) entry which is preliminary data.</text>
</comment>